<protein>
    <submittedName>
        <fullName evidence="5">Sodium-dependent glucose transporter</fullName>
    </submittedName>
</protein>
<dbReference type="InterPro" id="IPR011701">
    <property type="entry name" value="MFS"/>
</dbReference>
<evidence type="ECO:0000256" key="3">
    <source>
        <dbReference type="ARBA" id="ARBA00023136"/>
    </source>
</evidence>
<evidence type="ECO:0000313" key="5">
    <source>
        <dbReference type="EMBL" id="KAL0484522.1"/>
    </source>
</evidence>
<organism evidence="5 6">
    <name type="scientific">Acrasis kona</name>
    <dbReference type="NCBI Taxonomy" id="1008807"/>
    <lineage>
        <taxon>Eukaryota</taxon>
        <taxon>Discoba</taxon>
        <taxon>Heterolobosea</taxon>
        <taxon>Tetramitia</taxon>
        <taxon>Eutetramitia</taxon>
        <taxon>Acrasidae</taxon>
        <taxon>Acrasis</taxon>
    </lineage>
</organism>
<feature type="transmembrane region" description="Helical" evidence="4">
    <location>
        <begin position="121"/>
        <end position="142"/>
    </location>
</feature>
<feature type="transmembrane region" description="Helical" evidence="4">
    <location>
        <begin position="180"/>
        <end position="204"/>
    </location>
</feature>
<feature type="transmembrane region" description="Helical" evidence="4">
    <location>
        <begin position="347"/>
        <end position="365"/>
    </location>
</feature>
<dbReference type="Proteomes" id="UP001431209">
    <property type="component" value="Unassembled WGS sequence"/>
</dbReference>
<feature type="transmembrane region" description="Helical" evidence="4">
    <location>
        <begin position="467"/>
        <end position="490"/>
    </location>
</feature>
<dbReference type="PANTHER" id="PTHR23121:SF9">
    <property type="entry name" value="SODIUM-DEPENDENT GLUCOSE TRANSPORTER 1"/>
    <property type="match status" value="1"/>
</dbReference>
<proteinExistence type="predicted"/>
<comment type="caution">
    <text evidence="5">The sequence shown here is derived from an EMBL/GenBank/DDBJ whole genome shotgun (WGS) entry which is preliminary data.</text>
</comment>
<feature type="transmembrane region" description="Helical" evidence="4">
    <location>
        <begin position="81"/>
        <end position="100"/>
    </location>
</feature>
<keyword evidence="6" id="KW-1185">Reference proteome</keyword>
<reference evidence="5 6" key="1">
    <citation type="submission" date="2024-03" db="EMBL/GenBank/DDBJ databases">
        <title>The Acrasis kona genome and developmental transcriptomes reveal deep origins of eukaryotic multicellular pathways.</title>
        <authorList>
            <person name="Sheikh S."/>
            <person name="Fu C.-J."/>
            <person name="Brown M.W."/>
            <person name="Baldauf S.L."/>
        </authorList>
    </citation>
    <scope>NUCLEOTIDE SEQUENCE [LARGE SCALE GENOMIC DNA]</scope>
    <source>
        <strain evidence="5 6">ATCC MYA-3509</strain>
    </source>
</reference>
<feature type="transmembrane region" description="Helical" evidence="4">
    <location>
        <begin position="224"/>
        <end position="243"/>
    </location>
</feature>
<dbReference type="GO" id="GO:0022857">
    <property type="term" value="F:transmembrane transporter activity"/>
    <property type="evidence" value="ECO:0007669"/>
    <property type="project" value="InterPro"/>
</dbReference>
<keyword evidence="3 4" id="KW-0472">Membrane</keyword>
<gene>
    <name evidence="5" type="ORF">AKO1_005093</name>
</gene>
<dbReference type="Gene3D" id="1.20.1250.20">
    <property type="entry name" value="MFS general substrate transporter like domains"/>
    <property type="match status" value="2"/>
</dbReference>
<dbReference type="Pfam" id="PF07690">
    <property type="entry name" value="MFS_1"/>
    <property type="match status" value="1"/>
</dbReference>
<feature type="transmembrane region" description="Helical" evidence="4">
    <location>
        <begin position="148"/>
        <end position="168"/>
    </location>
</feature>
<dbReference type="PANTHER" id="PTHR23121">
    <property type="entry name" value="SODIUM-DEPENDENT GLUCOSE TRANSPORTER 1"/>
    <property type="match status" value="1"/>
</dbReference>
<keyword evidence="1 4" id="KW-0812">Transmembrane</keyword>
<feature type="transmembrane region" description="Helical" evidence="4">
    <location>
        <begin position="426"/>
        <end position="455"/>
    </location>
</feature>
<name>A0AAW2Z767_9EUKA</name>
<evidence type="ECO:0000256" key="2">
    <source>
        <dbReference type="ARBA" id="ARBA00022989"/>
    </source>
</evidence>
<feature type="transmembrane region" description="Helical" evidence="4">
    <location>
        <begin position="307"/>
        <end position="335"/>
    </location>
</feature>
<dbReference type="InterPro" id="IPR036259">
    <property type="entry name" value="MFS_trans_sf"/>
</dbReference>
<keyword evidence="2 4" id="KW-1133">Transmembrane helix</keyword>
<feature type="transmembrane region" description="Helical" evidence="4">
    <location>
        <begin position="42"/>
        <end position="61"/>
    </location>
</feature>
<keyword evidence="5" id="KW-0762">Sugar transport</keyword>
<dbReference type="AlphaFoldDB" id="A0AAW2Z767"/>
<feature type="transmembrane region" description="Helical" evidence="4">
    <location>
        <begin position="370"/>
        <end position="388"/>
    </location>
</feature>
<dbReference type="EMBL" id="JAOPGA020001052">
    <property type="protein sequence ID" value="KAL0484522.1"/>
    <property type="molecule type" value="Genomic_DNA"/>
</dbReference>
<sequence>MKTNVESDEHNTIETKVDTIEESLLPESKSIWKVPLFKAKSLNTILLCLPVFINGFCSSMYGPTLPQLARNCGVSSDDIGWIFAARASVLFTALIVGYVLDHYKKKEARLCELCSKTIITIGLIFMSFSTFMIPWISSLVLITLNNAVLAIGQNMTGLAGNVSLVWIWKDRVDPAMQLYYACYGLGSILAPLAYSAVDSVLFAMYGQTKEIEPGIFDKKLTVTVTFIGLGILGTITTILCLFIRFRNIIEYNLTQEAAVELKDIPLDVVDVDPIEDNSEQVVVVPEQSSDLEKIKVDQNKKERIRNVLITIITGLALMIYVAAEYGFGSLLYLYVVDKKRLTDEKSGAIMNSAFWFFFTVGRVIAIPTSLFLSGAQMLIIAMIGGFLSSTALVFLKNSIVCVWIFSILFGLSLSSQYPTTITLPRTYMGVVMSGSMTSIVVLAGQIGAVLGPFLITQSTKISNNDDSFIYTVFGASAVASILYIVLLVFFKRTKTA</sequence>
<evidence type="ECO:0000313" key="6">
    <source>
        <dbReference type="Proteomes" id="UP001431209"/>
    </source>
</evidence>
<evidence type="ECO:0000256" key="4">
    <source>
        <dbReference type="SAM" id="Phobius"/>
    </source>
</evidence>
<feature type="transmembrane region" description="Helical" evidence="4">
    <location>
        <begin position="394"/>
        <end position="414"/>
    </location>
</feature>
<accession>A0AAW2Z767</accession>
<evidence type="ECO:0000256" key="1">
    <source>
        <dbReference type="ARBA" id="ARBA00022692"/>
    </source>
</evidence>
<dbReference type="SUPFAM" id="SSF103473">
    <property type="entry name" value="MFS general substrate transporter"/>
    <property type="match status" value="1"/>
</dbReference>
<keyword evidence="5" id="KW-0813">Transport</keyword>